<organism evidence="2 3">
    <name type="scientific">Trichonephila clavipes</name>
    <name type="common">Golden silk orbweaver</name>
    <name type="synonym">Nephila clavipes</name>
    <dbReference type="NCBI Taxonomy" id="2585209"/>
    <lineage>
        <taxon>Eukaryota</taxon>
        <taxon>Metazoa</taxon>
        <taxon>Ecdysozoa</taxon>
        <taxon>Arthropoda</taxon>
        <taxon>Chelicerata</taxon>
        <taxon>Arachnida</taxon>
        <taxon>Araneae</taxon>
        <taxon>Araneomorphae</taxon>
        <taxon>Entelegynae</taxon>
        <taxon>Araneoidea</taxon>
        <taxon>Nephilidae</taxon>
        <taxon>Trichonephila</taxon>
    </lineage>
</organism>
<dbReference type="EMBL" id="BMAU01021390">
    <property type="protein sequence ID" value="GFY30049.1"/>
    <property type="molecule type" value="Genomic_DNA"/>
</dbReference>
<feature type="region of interest" description="Disordered" evidence="1">
    <location>
        <begin position="78"/>
        <end position="138"/>
    </location>
</feature>
<feature type="compositionally biased region" description="Polar residues" evidence="1">
    <location>
        <begin position="125"/>
        <end position="138"/>
    </location>
</feature>
<proteinExistence type="predicted"/>
<reference evidence="2" key="1">
    <citation type="submission" date="2020-08" db="EMBL/GenBank/DDBJ databases">
        <title>Multicomponent nature underlies the extraordinary mechanical properties of spider dragline silk.</title>
        <authorList>
            <person name="Kono N."/>
            <person name="Nakamura H."/>
            <person name="Mori M."/>
            <person name="Yoshida Y."/>
            <person name="Ohtoshi R."/>
            <person name="Malay A.D."/>
            <person name="Moran D.A.P."/>
            <person name="Tomita M."/>
            <person name="Numata K."/>
            <person name="Arakawa K."/>
        </authorList>
    </citation>
    <scope>NUCLEOTIDE SEQUENCE</scope>
</reference>
<keyword evidence="3" id="KW-1185">Reference proteome</keyword>
<feature type="compositionally biased region" description="Polar residues" evidence="1">
    <location>
        <begin position="103"/>
        <end position="117"/>
    </location>
</feature>
<accession>A0A8X7BGV5</accession>
<evidence type="ECO:0000313" key="2">
    <source>
        <dbReference type="EMBL" id="GFY30049.1"/>
    </source>
</evidence>
<comment type="caution">
    <text evidence="2">The sequence shown here is derived from an EMBL/GenBank/DDBJ whole genome shotgun (WGS) entry which is preliminary data.</text>
</comment>
<evidence type="ECO:0000256" key="1">
    <source>
        <dbReference type="SAM" id="MobiDB-lite"/>
    </source>
</evidence>
<sequence length="301" mass="33506">MSTRSRGVVPSVGSRAFCGINQTVAKRPMKGSRTRLGVAKRQHISLTKLRGQEHGRLNIAPTFSPLLACTENMWSLEGKKRHRPPPHCRSKPSSRAKRENGSVDGSAQPAFTASGVDTSAEDWGRSSSPAKVTFKSTPPQTQKKSLATSPFAFFLGCFSPRFEDCILLVNFSLLYAPLFLWKSNDVGVGKKIPHLPGWRQVGYIKNSMWYSVCLKVGIVTSVGVISMMELSEANPQVYVETPLHPEKLTVWCTLWAGGIISPYFKNDEGHNVTVNGDWYRAMITNFFIPELNNNVVQELWF</sequence>
<evidence type="ECO:0000313" key="3">
    <source>
        <dbReference type="Proteomes" id="UP000887159"/>
    </source>
</evidence>
<protein>
    <submittedName>
        <fullName evidence="2">Uncharacterized protein</fullName>
    </submittedName>
</protein>
<feature type="compositionally biased region" description="Basic residues" evidence="1">
    <location>
        <begin position="79"/>
        <end position="95"/>
    </location>
</feature>
<gene>
    <name evidence="2" type="primary">EAI_14562</name>
    <name evidence="2" type="ORF">TNCV_4073621</name>
</gene>
<dbReference type="AlphaFoldDB" id="A0A8X7BGV5"/>
<name>A0A8X7BGV5_TRICX</name>
<dbReference type="Proteomes" id="UP000887159">
    <property type="component" value="Unassembled WGS sequence"/>
</dbReference>